<protein>
    <submittedName>
        <fullName evidence="6">LysR family transcriptional regulator</fullName>
    </submittedName>
</protein>
<dbReference type="GO" id="GO:0005829">
    <property type="term" value="C:cytosol"/>
    <property type="evidence" value="ECO:0007669"/>
    <property type="project" value="TreeGrafter"/>
</dbReference>
<evidence type="ECO:0000259" key="5">
    <source>
        <dbReference type="PROSITE" id="PS50931"/>
    </source>
</evidence>
<dbReference type="EMBL" id="VLTJ01000013">
    <property type="protein sequence ID" value="TSH96787.1"/>
    <property type="molecule type" value="Genomic_DNA"/>
</dbReference>
<comment type="caution">
    <text evidence="6">The sequence shown here is derived from an EMBL/GenBank/DDBJ whole genome shotgun (WGS) entry which is preliminary data.</text>
</comment>
<dbReference type="GO" id="GO:0003677">
    <property type="term" value="F:DNA binding"/>
    <property type="evidence" value="ECO:0007669"/>
    <property type="project" value="UniProtKB-KW"/>
</dbReference>
<dbReference type="OrthoDB" id="646694at2"/>
<keyword evidence="7" id="KW-1185">Reference proteome</keyword>
<dbReference type="PRINTS" id="PR00039">
    <property type="entry name" value="HTHLYSR"/>
</dbReference>
<feature type="domain" description="HTH lysR-type" evidence="5">
    <location>
        <begin position="4"/>
        <end position="61"/>
    </location>
</feature>
<dbReference type="PROSITE" id="PS50931">
    <property type="entry name" value="HTH_LYSR"/>
    <property type="match status" value="1"/>
</dbReference>
<dbReference type="InterPro" id="IPR050950">
    <property type="entry name" value="HTH-type_LysR_regulators"/>
</dbReference>
<dbReference type="Gene3D" id="1.10.10.10">
    <property type="entry name" value="Winged helix-like DNA-binding domain superfamily/Winged helix DNA-binding domain"/>
    <property type="match status" value="1"/>
</dbReference>
<evidence type="ECO:0000256" key="3">
    <source>
        <dbReference type="ARBA" id="ARBA00023125"/>
    </source>
</evidence>
<reference evidence="6 7" key="1">
    <citation type="submission" date="2019-07" db="EMBL/GenBank/DDBJ databases">
        <title>Qingshengfaniella alkalisoli gen. nov., sp. nov., isolated from saline soil.</title>
        <authorList>
            <person name="Xu L."/>
            <person name="Huang X.-X."/>
            <person name="Sun J.-Q."/>
        </authorList>
    </citation>
    <scope>NUCLEOTIDE SEQUENCE [LARGE SCALE GENOMIC DNA]</scope>
    <source>
        <strain evidence="6 7">DSM 27279</strain>
    </source>
</reference>
<gene>
    <name evidence="6" type="ORF">FOZ76_08125</name>
</gene>
<dbReference type="Pfam" id="PF03466">
    <property type="entry name" value="LysR_substrate"/>
    <property type="match status" value="1"/>
</dbReference>
<accession>A0A556AV21</accession>
<evidence type="ECO:0000313" key="6">
    <source>
        <dbReference type="EMBL" id="TSH96787.1"/>
    </source>
</evidence>
<dbReference type="AlphaFoldDB" id="A0A556AV21"/>
<dbReference type="InterPro" id="IPR036388">
    <property type="entry name" value="WH-like_DNA-bd_sf"/>
</dbReference>
<evidence type="ECO:0000256" key="2">
    <source>
        <dbReference type="ARBA" id="ARBA00023015"/>
    </source>
</evidence>
<dbReference type="InterPro" id="IPR000847">
    <property type="entry name" value="LysR_HTH_N"/>
</dbReference>
<evidence type="ECO:0000256" key="4">
    <source>
        <dbReference type="ARBA" id="ARBA00023163"/>
    </source>
</evidence>
<proteinExistence type="inferred from homology"/>
<keyword evidence="3" id="KW-0238">DNA-binding</keyword>
<dbReference type="FunFam" id="1.10.10.10:FF:000001">
    <property type="entry name" value="LysR family transcriptional regulator"/>
    <property type="match status" value="1"/>
</dbReference>
<dbReference type="Gene3D" id="3.40.190.290">
    <property type="match status" value="1"/>
</dbReference>
<dbReference type="Pfam" id="PF00126">
    <property type="entry name" value="HTH_1"/>
    <property type="match status" value="1"/>
</dbReference>
<dbReference type="SUPFAM" id="SSF46785">
    <property type="entry name" value="Winged helix' DNA-binding domain"/>
    <property type="match status" value="1"/>
</dbReference>
<dbReference type="InterPro" id="IPR005119">
    <property type="entry name" value="LysR_subst-bd"/>
</dbReference>
<evidence type="ECO:0000313" key="7">
    <source>
        <dbReference type="Proteomes" id="UP000318405"/>
    </source>
</evidence>
<evidence type="ECO:0000256" key="1">
    <source>
        <dbReference type="ARBA" id="ARBA00009437"/>
    </source>
</evidence>
<comment type="similarity">
    <text evidence="1">Belongs to the LysR transcriptional regulatory family.</text>
</comment>
<keyword evidence="2" id="KW-0805">Transcription regulation</keyword>
<dbReference type="RefSeq" id="WP_143947648.1">
    <property type="nucleotide sequence ID" value="NZ_BAABMB010000002.1"/>
</dbReference>
<dbReference type="InterPro" id="IPR036390">
    <property type="entry name" value="WH_DNA-bd_sf"/>
</dbReference>
<dbReference type="SUPFAM" id="SSF53850">
    <property type="entry name" value="Periplasmic binding protein-like II"/>
    <property type="match status" value="1"/>
</dbReference>
<dbReference type="Proteomes" id="UP000318405">
    <property type="component" value="Unassembled WGS sequence"/>
</dbReference>
<keyword evidence="4" id="KW-0804">Transcription</keyword>
<dbReference type="PANTHER" id="PTHR30419">
    <property type="entry name" value="HTH-TYPE TRANSCRIPTIONAL REGULATOR YBHD"/>
    <property type="match status" value="1"/>
</dbReference>
<dbReference type="GO" id="GO:0003700">
    <property type="term" value="F:DNA-binding transcription factor activity"/>
    <property type="evidence" value="ECO:0007669"/>
    <property type="project" value="InterPro"/>
</dbReference>
<sequence>MINISMRSLQAFCALEECRQFTAAAKRCNVTQSAFSQMIGRLEEQVGMRLFDRDTRSVRLTAEGALFSIKAREILDHVARAMAEMHDYATKQHGRLAMAMVPSLAGSWAPALLDRYRAQYPGIALEIFDTYSERCLQLLRENKVDFAVTAQPGNPGEFLTRTLFEERFYLACAAAQAPKRSGQIALHRIRGLPVIHLVHTEGIRAISAGQMHQLRPLLRTAGAHDVGIEVEHAATLAGMVGQGLGFGVVPQSMANYFAGPAIVMLPIPRNDLRRPLFLIRRHWDSLPPAAAAFVELMQANLPAGASPATSNETASRER</sequence>
<organism evidence="6 7">
    <name type="scientific">Verticiella sediminum</name>
    <dbReference type="NCBI Taxonomy" id="1247510"/>
    <lineage>
        <taxon>Bacteria</taxon>
        <taxon>Pseudomonadati</taxon>
        <taxon>Pseudomonadota</taxon>
        <taxon>Betaproteobacteria</taxon>
        <taxon>Burkholderiales</taxon>
        <taxon>Alcaligenaceae</taxon>
        <taxon>Verticiella</taxon>
    </lineage>
</organism>
<name>A0A556AV21_9BURK</name>